<accession>A0A369LLY6</accession>
<evidence type="ECO:0000256" key="2">
    <source>
        <dbReference type="ARBA" id="ARBA00022741"/>
    </source>
</evidence>
<keyword evidence="5 11" id="KW-0067">ATP-binding</keyword>
<dbReference type="EMBL" id="PPTO01000006">
    <property type="protein sequence ID" value="RDB59078.1"/>
    <property type="molecule type" value="Genomic_DNA"/>
</dbReference>
<dbReference type="GO" id="GO:0005524">
    <property type="term" value="F:ATP binding"/>
    <property type="evidence" value="ECO:0007669"/>
    <property type="project" value="UniProtKB-UniRule"/>
</dbReference>
<evidence type="ECO:0000256" key="7">
    <source>
        <dbReference type="ARBA" id="ARBA00023235"/>
    </source>
</evidence>
<comment type="caution">
    <text evidence="14">The sequence shown here is derived from an EMBL/GenBank/DDBJ whole genome shotgun (WGS) entry which is preliminary data.</text>
</comment>
<keyword evidence="6" id="KW-0238">DNA-binding</keyword>
<dbReference type="GO" id="GO:0033202">
    <property type="term" value="C:DNA helicase complex"/>
    <property type="evidence" value="ECO:0007669"/>
    <property type="project" value="TreeGrafter"/>
</dbReference>
<dbReference type="PANTHER" id="PTHR11070:SF2">
    <property type="entry name" value="ATP-DEPENDENT DNA HELICASE SRS2"/>
    <property type="match status" value="1"/>
</dbReference>
<dbReference type="CDD" id="cd17932">
    <property type="entry name" value="DEXQc_UvrD"/>
    <property type="match status" value="1"/>
</dbReference>
<gene>
    <name evidence="14" type="ORF">C1881_05070</name>
</gene>
<dbReference type="Pfam" id="PF13361">
    <property type="entry name" value="UvrD_C"/>
    <property type="match status" value="1"/>
</dbReference>
<comment type="catalytic activity">
    <reaction evidence="8">
        <text>Couples ATP hydrolysis with the unwinding of duplex DNA by translocating in the 3'-5' direction.</text>
        <dbReference type="EC" id="5.6.2.4"/>
    </reaction>
</comment>
<dbReference type="AlphaFoldDB" id="A0A369LLY6"/>
<dbReference type="Gene3D" id="3.40.50.300">
    <property type="entry name" value="P-loop containing nucleotide triphosphate hydrolases"/>
    <property type="match status" value="2"/>
</dbReference>
<keyword evidence="3 11" id="KW-0378">Hydrolase</keyword>
<dbReference type="GO" id="GO:0003677">
    <property type="term" value="F:DNA binding"/>
    <property type="evidence" value="ECO:0007669"/>
    <property type="project" value="UniProtKB-KW"/>
</dbReference>
<evidence type="ECO:0000256" key="6">
    <source>
        <dbReference type="ARBA" id="ARBA00023125"/>
    </source>
</evidence>
<dbReference type="GO" id="GO:0005829">
    <property type="term" value="C:cytosol"/>
    <property type="evidence" value="ECO:0007669"/>
    <property type="project" value="TreeGrafter"/>
</dbReference>
<evidence type="ECO:0000256" key="3">
    <source>
        <dbReference type="ARBA" id="ARBA00022801"/>
    </source>
</evidence>
<evidence type="ECO:0000256" key="1">
    <source>
        <dbReference type="ARBA" id="ARBA00009922"/>
    </source>
</evidence>
<dbReference type="GO" id="GO:0043138">
    <property type="term" value="F:3'-5' DNA helicase activity"/>
    <property type="evidence" value="ECO:0007669"/>
    <property type="project" value="UniProtKB-EC"/>
</dbReference>
<feature type="domain" description="UvrD-like helicase C-terminal" evidence="13">
    <location>
        <begin position="293"/>
        <end position="561"/>
    </location>
</feature>
<dbReference type="Proteomes" id="UP000253975">
    <property type="component" value="Unassembled WGS sequence"/>
</dbReference>
<evidence type="ECO:0000256" key="11">
    <source>
        <dbReference type="PROSITE-ProRule" id="PRU00560"/>
    </source>
</evidence>
<dbReference type="PROSITE" id="PS51217">
    <property type="entry name" value="UVRD_HELICASE_CTER"/>
    <property type="match status" value="1"/>
</dbReference>
<dbReference type="GO" id="GO:0016887">
    <property type="term" value="F:ATP hydrolysis activity"/>
    <property type="evidence" value="ECO:0007669"/>
    <property type="project" value="RHEA"/>
</dbReference>
<organism evidence="14 15">
    <name type="scientific">Slackia isoflavoniconvertens</name>
    <dbReference type="NCBI Taxonomy" id="572010"/>
    <lineage>
        <taxon>Bacteria</taxon>
        <taxon>Bacillati</taxon>
        <taxon>Actinomycetota</taxon>
        <taxon>Coriobacteriia</taxon>
        <taxon>Eggerthellales</taxon>
        <taxon>Eggerthellaceae</taxon>
        <taxon>Slackia</taxon>
    </lineage>
</organism>
<dbReference type="GO" id="GO:0000725">
    <property type="term" value="P:recombinational repair"/>
    <property type="evidence" value="ECO:0007669"/>
    <property type="project" value="TreeGrafter"/>
</dbReference>
<dbReference type="InterPro" id="IPR000212">
    <property type="entry name" value="DNA_helicase_UvrD/REP"/>
</dbReference>
<dbReference type="PROSITE" id="PS51198">
    <property type="entry name" value="UVRD_HELICASE_ATP_BIND"/>
    <property type="match status" value="1"/>
</dbReference>
<evidence type="ECO:0000256" key="5">
    <source>
        <dbReference type="ARBA" id="ARBA00022840"/>
    </source>
</evidence>
<feature type="domain" description="UvrD-like helicase ATP-binding" evidence="12">
    <location>
        <begin position="5"/>
        <end position="292"/>
    </location>
</feature>
<evidence type="ECO:0000313" key="15">
    <source>
        <dbReference type="Proteomes" id="UP000253975"/>
    </source>
</evidence>
<evidence type="ECO:0000256" key="10">
    <source>
        <dbReference type="ARBA" id="ARBA00048988"/>
    </source>
</evidence>
<name>A0A369LLY6_9ACTN</name>
<evidence type="ECO:0000256" key="9">
    <source>
        <dbReference type="ARBA" id="ARBA00034808"/>
    </source>
</evidence>
<feature type="binding site" evidence="11">
    <location>
        <begin position="26"/>
        <end position="33"/>
    </location>
    <ligand>
        <name>ATP</name>
        <dbReference type="ChEBI" id="CHEBI:30616"/>
    </ligand>
</feature>
<dbReference type="PANTHER" id="PTHR11070">
    <property type="entry name" value="UVRD / RECB / PCRA DNA HELICASE FAMILY MEMBER"/>
    <property type="match status" value="1"/>
</dbReference>
<protein>
    <recommendedName>
        <fullName evidence="9">DNA 3'-5' helicase</fullName>
        <ecNumber evidence="9">5.6.2.4</ecNumber>
    </recommendedName>
</protein>
<evidence type="ECO:0000259" key="12">
    <source>
        <dbReference type="PROSITE" id="PS51198"/>
    </source>
</evidence>
<sequence>MPEEPQLNAAQLEAVTTTEGFVRVIAGAGTGKTRALTHRFAYLVNDLGILPGNILCVTFSNKAANEMRQRIRRVTGDNDTGYICTFHSFCVSVLQEDSHAVGYPQSFLVLDNADIDAMLQVIYDERKITLREKTFSKARDMIEILKTIERPDYYIDLISLPLAELKQKYLDARKVDDIIFYGYLYQQKKCFGLDYNDLIIITLHIFDHFPDIALKWQQRLEYVMIDEFQDIDALQIALMEKLVEYHRNLFVVGDPDQTIYTWRGADVRYLLDFADAHEGCKTILMTENYRSTPEVLGVANSLIEKNKQRIPKQLEAQRDVHGPTVWHHAKSPEEEAAWIAEGAQKLHEAGVAYRDMAVLYRAHYASRAVEEALMQVKVPYTLYSGVPFFGRREVKDALSYLRFVAYQDDLSFTRVANVPKRNMGQRRMAFLREWADEHECTLYEALEQTIDDEIFKRTKAKQLLALVERFRGQFEGRAVSDVMAAVLNESGYDRMLRTEGSQERLDNAAELKQSIYEFETTCGEEVTLEHYLSHVALLTNADAMDGAADKVKLMTIHAAKGLEFKHVFLCSMSEGVLPSKKTRTREQMEEERRLAFVAMTRAEDGLYLTEAEGFTHKGTPRYPSRFLLDIDPECLMFSHKPDQTALEAARAAYAANDQWIAGMSADVQFRQGSRVRHVVFGEGIVEEIDMQKRAYIVRFDRLDTTRAISFRVKLEKA</sequence>
<keyword evidence="4 11" id="KW-0347">Helicase</keyword>
<dbReference type="EC" id="5.6.2.4" evidence="9"/>
<keyword evidence="2 11" id="KW-0547">Nucleotide-binding</keyword>
<proteinExistence type="inferred from homology"/>
<comment type="similarity">
    <text evidence="1">Belongs to the helicase family. UvrD subfamily.</text>
</comment>
<dbReference type="InterPro" id="IPR014016">
    <property type="entry name" value="UvrD-like_ATP-bd"/>
</dbReference>
<dbReference type="CDD" id="cd18807">
    <property type="entry name" value="SF1_C_UvrD"/>
    <property type="match status" value="1"/>
</dbReference>
<reference evidence="14 15" key="1">
    <citation type="journal article" date="2018" name="Elife">
        <title>Discovery and characterization of a prevalent human gut bacterial enzyme sufficient for the inactivation of a family of plant toxins.</title>
        <authorList>
            <person name="Koppel N."/>
            <person name="Bisanz J.E."/>
            <person name="Pandelia M.E."/>
            <person name="Turnbaugh P.J."/>
            <person name="Balskus E.P."/>
        </authorList>
    </citation>
    <scope>NUCLEOTIDE SEQUENCE [LARGE SCALE GENOMIC DNA]</scope>
    <source>
        <strain evidence="14 15">OB21 GAM31</strain>
    </source>
</reference>
<dbReference type="InterPro" id="IPR027417">
    <property type="entry name" value="P-loop_NTPase"/>
</dbReference>
<dbReference type="InterPro" id="IPR013986">
    <property type="entry name" value="DExx_box_DNA_helicase_dom_sf"/>
</dbReference>
<dbReference type="SUPFAM" id="SSF52540">
    <property type="entry name" value="P-loop containing nucleoside triphosphate hydrolases"/>
    <property type="match status" value="1"/>
</dbReference>
<dbReference type="InterPro" id="IPR014017">
    <property type="entry name" value="DNA_helicase_UvrD-like_C"/>
</dbReference>
<evidence type="ECO:0000256" key="4">
    <source>
        <dbReference type="ARBA" id="ARBA00022806"/>
    </source>
</evidence>
<comment type="catalytic activity">
    <reaction evidence="10">
        <text>ATP + H2O = ADP + phosphate + H(+)</text>
        <dbReference type="Rhea" id="RHEA:13065"/>
        <dbReference type="ChEBI" id="CHEBI:15377"/>
        <dbReference type="ChEBI" id="CHEBI:15378"/>
        <dbReference type="ChEBI" id="CHEBI:30616"/>
        <dbReference type="ChEBI" id="CHEBI:43474"/>
        <dbReference type="ChEBI" id="CHEBI:456216"/>
        <dbReference type="EC" id="5.6.2.4"/>
    </reaction>
</comment>
<dbReference type="Gene3D" id="1.10.10.160">
    <property type="match status" value="1"/>
</dbReference>
<dbReference type="RefSeq" id="WP_114615471.1">
    <property type="nucleotide sequence ID" value="NZ_PPTO01000006.1"/>
</dbReference>
<dbReference type="Gene3D" id="1.10.486.10">
    <property type="entry name" value="PCRA, domain 4"/>
    <property type="match status" value="1"/>
</dbReference>
<dbReference type="Pfam" id="PF00580">
    <property type="entry name" value="UvrD-helicase"/>
    <property type="match status" value="1"/>
</dbReference>
<evidence type="ECO:0000259" key="13">
    <source>
        <dbReference type="PROSITE" id="PS51217"/>
    </source>
</evidence>
<evidence type="ECO:0000256" key="8">
    <source>
        <dbReference type="ARBA" id="ARBA00034617"/>
    </source>
</evidence>
<keyword evidence="7" id="KW-0413">Isomerase</keyword>
<evidence type="ECO:0000313" key="14">
    <source>
        <dbReference type="EMBL" id="RDB59078.1"/>
    </source>
</evidence>